<feature type="signal peptide" evidence="1">
    <location>
        <begin position="1"/>
        <end position="19"/>
    </location>
</feature>
<evidence type="ECO:0000313" key="2">
    <source>
        <dbReference type="EMBL" id="GAA4344061.1"/>
    </source>
</evidence>
<accession>A0ABP8HT80</accession>
<evidence type="ECO:0000313" key="3">
    <source>
        <dbReference type="Proteomes" id="UP001501725"/>
    </source>
</evidence>
<feature type="chain" id="PRO_5046414568" description="Nuclear transport factor 2 family protein" evidence="1">
    <location>
        <begin position="20"/>
        <end position="173"/>
    </location>
</feature>
<reference evidence="3" key="1">
    <citation type="journal article" date="2019" name="Int. J. Syst. Evol. Microbiol.">
        <title>The Global Catalogue of Microorganisms (GCM) 10K type strain sequencing project: providing services to taxonomists for standard genome sequencing and annotation.</title>
        <authorList>
            <consortium name="The Broad Institute Genomics Platform"/>
            <consortium name="The Broad Institute Genome Sequencing Center for Infectious Disease"/>
            <person name="Wu L."/>
            <person name="Ma J."/>
        </authorList>
    </citation>
    <scope>NUCLEOTIDE SEQUENCE [LARGE SCALE GENOMIC DNA]</scope>
    <source>
        <strain evidence="3">JCM 17919</strain>
    </source>
</reference>
<keyword evidence="3" id="KW-1185">Reference proteome</keyword>
<dbReference type="EMBL" id="BAABGY010000018">
    <property type="protein sequence ID" value="GAA4344061.1"/>
    <property type="molecule type" value="Genomic_DNA"/>
</dbReference>
<organism evidence="2 3">
    <name type="scientific">Flaviaesturariibacter amylovorans</name>
    <dbReference type="NCBI Taxonomy" id="1084520"/>
    <lineage>
        <taxon>Bacteria</taxon>
        <taxon>Pseudomonadati</taxon>
        <taxon>Bacteroidota</taxon>
        <taxon>Chitinophagia</taxon>
        <taxon>Chitinophagales</taxon>
        <taxon>Chitinophagaceae</taxon>
        <taxon>Flaviaestuariibacter</taxon>
    </lineage>
</organism>
<dbReference type="RefSeq" id="WP_345258251.1">
    <property type="nucleotide sequence ID" value="NZ_BAABGY010000018.1"/>
</dbReference>
<gene>
    <name evidence="2" type="ORF">GCM10023184_44870</name>
</gene>
<keyword evidence="1" id="KW-0732">Signal</keyword>
<name>A0ABP8HT80_9BACT</name>
<sequence length="173" mass="18796">MHRLIVLLFALSLTGIARAQEDPTNFFRRFAKSLRDADTAAFIAAHPSYSDDRVARAGTTLPPDTEGPAAHRAGLVEAFRALRLIGGSRLDSLQAFYIQIPADWKTSGAVRGTLYLFGSKGNGFQIANLYARWHKGAWQILSAFNPFSAATPEALAGKPRWPLAAEQSPSLGK</sequence>
<protein>
    <recommendedName>
        <fullName evidence="4">Nuclear transport factor 2 family protein</fullName>
    </recommendedName>
</protein>
<evidence type="ECO:0000256" key="1">
    <source>
        <dbReference type="SAM" id="SignalP"/>
    </source>
</evidence>
<comment type="caution">
    <text evidence="2">The sequence shown here is derived from an EMBL/GenBank/DDBJ whole genome shotgun (WGS) entry which is preliminary data.</text>
</comment>
<proteinExistence type="predicted"/>
<dbReference type="Proteomes" id="UP001501725">
    <property type="component" value="Unassembled WGS sequence"/>
</dbReference>
<evidence type="ECO:0008006" key="4">
    <source>
        <dbReference type="Google" id="ProtNLM"/>
    </source>
</evidence>